<gene>
    <name evidence="1" type="ORF">PORY_002319</name>
</gene>
<sequence length="1763" mass="203866">MSLLDQSWQEVQHKTFTKWLNTKLSSHELAPAVSLKTDLSDGIRLIHLLEIIGDEALGKYNKNPRLRIQKAENVNKALDYIKSRGIPLTNIGAEDIIDGNLKLILGLLWTLILRFTIADINEEGYTAKEGLLLWCQRQTADYANVNICDFTTSWTDGLSFCALIHKHRPDLLNFDELDVKNHRKNITLAFEIASKYIGIPQLLDVEDICDVTKPDERSIMTYIAQYFHAFSTLDKVEAAGRRVEKFAKTMLSVSAMQNDYEAKMKQLIDSINNIQMLWNVSTFNDSYTDAKRQSLEFNDYKKTLKREWVKEKLFIESLLHNIQTKLKSYCLKNYVPPKGLELNDLDTVWKKLMKAEVQRSKQINDKIRDIKENLRRSFAERANDFSLMLNTISIEISGLKGDLEEQLEHVILLKEHIKPLRDELQQLKRLDEDCKEAKIEENDYTNFSYDDLEYELDLASDSVHKKLQFIEGQITTRQKTNLTQAQMKEFDAVFKHFDRYGINALQGEVFTAALAALGLAYDEQEMEDIIAKASNETGVVTYNQFIDFLVDEMEDHDSPDQVLLAFRDVADGKVISYRYFKQLFKHSKPYVTELDLRQSLIPSAEAEYLVSQMPELQANETEVDEEDRGYPIFDYCSYMEGLLDLSDTAIKKKNTLISNSKNKMVSEAVVDNNKVEIKEFEETRGKRPRIIEVPLKEQGQLVEIDCTTLPEDAVELCEILECENASKELWIQFSYEYRLQGYINQAIDILTRGLKADIPKENRLPLYSMLAALYLEKAREAPKTIEQEQSASETQTKDYYHQQATQMLNEANRIDFSFLPNILTRAVWNIMKATSDKTLIDQAGKYFDNILKADGNNLFAMLGKARILFSRKNYSGALKLYQTVLLSKPDFNPDPRIGIGLCFWELDMKQDAKAAWERSLELNPKNVSASTLLALYHLYSAFSKTGTSEFLEEYKKSLNYAQDTYKKSQAVPYSANILASYFFSKKNIDSTIKLSEKALRYADTSSVASDSLFLMARAYHYMKNYEKASGLYQHSYNTKESNFISAIGLGQIKLIQNDIIGAKLIFEKIIEQSPKCIEALTILGSIYTQEILSMSSKNDKPLEKQKAKSLLERAILLINNSARRDFSDSGIFVTLAALCEDEDNNVSLESYKRALDLEHKFPTNILPQLLNNIGVLYHIKGNLINARQFYQDALNQCVSIGKKEDNTTDIDALVTTLTYNLARCEEQAENYEEAKKFYEELLQRHPDYVEARVRLCHMEVIKGSTENTFKKIKRLIETDPDNLDVRAYFGWYLSRQKWNKTSSDDPEQRHYTHTLKYFDKHDRYSLTAMGNLNLRMAREFRPTTDAEKEKRQKIYEKAAEFFDKALQLDPKNAYAAQGIAIALAENKQYAKALLILSKIRETLKNESVYINMGHCLTEMKQYSRAIEAYELALNKYQNGNNLMTFSALGKAWLQRGKEERSLSALKEALKFTEKALKLQPNNPAIIFNVAFIQFKFAEIARILPENKRSISDLEYALKNLNNAINTFSDLANSKHPPYSKEDIQQRANMGRHTTLRQLERAIQQQKEFESSNLAKLDSARQKRKEEQEKKQAEADALRASEEKKQRELTEERRIMQEQAKEWAMKRKEENTIIEDDVEKDKDSDDQEKSKKNKLKKKKQKKIKSEDSDASNIEIEEQNNRDSEKQKKIKLNEQPKKKRKISRINSKREIIDSDHESEEYKDKEMLDTSNDITEEYKDKEMLDTSNDITEEYEKNNLFGIDNEV</sequence>
<evidence type="ECO:0000313" key="2">
    <source>
        <dbReference type="Proteomes" id="UP000768646"/>
    </source>
</evidence>
<proteinExistence type="predicted"/>
<reference evidence="1 2" key="1">
    <citation type="journal article" date="2021" name="Commun. Biol.">
        <title>Genomic insights into the host specific adaptation of the Pneumocystis genus.</title>
        <authorList>
            <person name="Cisse O.H."/>
            <person name="Ma L."/>
            <person name="Dekker J.P."/>
            <person name="Khil P.P."/>
            <person name="Youn J.-H."/>
            <person name="Brenchley J.M."/>
            <person name="Blair R."/>
            <person name="Pahar B."/>
            <person name="Chabe M."/>
            <person name="Van Rompay K.K.A."/>
            <person name="Keesler R."/>
            <person name="Sukura A."/>
            <person name="Hirsch V."/>
            <person name="Kutty G."/>
            <person name="Liu Y."/>
            <person name="Peng L."/>
            <person name="Chen J."/>
            <person name="Song J."/>
            <person name="Weissenbacher-Lang C."/>
            <person name="Xu J."/>
            <person name="Upham N.S."/>
            <person name="Stajich J.E."/>
            <person name="Cuomo C.A."/>
            <person name="Cushion M.T."/>
            <person name="Kovacs J.A."/>
        </authorList>
    </citation>
    <scope>NUCLEOTIDE SEQUENCE [LARGE SCALE GENOMIC DNA]</scope>
    <source>
        <strain evidence="1 2">RABM</strain>
    </source>
</reference>
<protein>
    <submittedName>
        <fullName evidence="1">Uncharacterized protein</fullName>
    </submittedName>
</protein>
<dbReference type="EMBL" id="JABTEG010000009">
    <property type="protein sequence ID" value="KAG4304344.1"/>
    <property type="molecule type" value="Genomic_DNA"/>
</dbReference>
<comment type="caution">
    <text evidence="1">The sequence shown here is derived from an EMBL/GenBank/DDBJ whole genome shotgun (WGS) entry which is preliminary data.</text>
</comment>
<organism evidence="1 2">
    <name type="scientific">Pneumocystis oryctolagi</name>
    <dbReference type="NCBI Taxonomy" id="42067"/>
    <lineage>
        <taxon>Eukaryota</taxon>
        <taxon>Fungi</taxon>
        <taxon>Dikarya</taxon>
        <taxon>Ascomycota</taxon>
        <taxon>Taphrinomycotina</taxon>
        <taxon>Pneumocystomycetes</taxon>
        <taxon>Pneumocystaceae</taxon>
        <taxon>Pneumocystis</taxon>
    </lineage>
</organism>
<dbReference type="Proteomes" id="UP000768646">
    <property type="component" value="Unassembled WGS sequence"/>
</dbReference>
<name>A0ACB7C9G1_9ASCO</name>
<evidence type="ECO:0000313" key="1">
    <source>
        <dbReference type="EMBL" id="KAG4304344.1"/>
    </source>
</evidence>
<keyword evidence="2" id="KW-1185">Reference proteome</keyword>
<accession>A0ACB7C9G1</accession>